<name>A0A413ZNQ7_BACSE</name>
<dbReference type="EMBL" id="QSHQ01000034">
    <property type="protein sequence ID" value="RHC27147.1"/>
    <property type="molecule type" value="Genomic_DNA"/>
</dbReference>
<sequence>MGKKWKYLAIEIRGKIFVMNDNDELGGLIDNDVPHTVIGHVCTDECDTTCLRYRQGTCPCKIMKDTYGEIIHVFV</sequence>
<evidence type="ECO:0000313" key="2">
    <source>
        <dbReference type="Proteomes" id="UP000285305"/>
    </source>
</evidence>
<evidence type="ECO:0000313" key="1">
    <source>
        <dbReference type="EMBL" id="RHC27147.1"/>
    </source>
</evidence>
<organism evidence="1 2">
    <name type="scientific">Bacteroides stercoris</name>
    <dbReference type="NCBI Taxonomy" id="46506"/>
    <lineage>
        <taxon>Bacteria</taxon>
        <taxon>Pseudomonadati</taxon>
        <taxon>Bacteroidota</taxon>
        <taxon>Bacteroidia</taxon>
        <taxon>Bacteroidales</taxon>
        <taxon>Bacteroidaceae</taxon>
        <taxon>Bacteroides</taxon>
    </lineage>
</organism>
<gene>
    <name evidence="1" type="ORF">DW853_14095</name>
</gene>
<proteinExistence type="predicted"/>
<reference evidence="1 2" key="1">
    <citation type="submission" date="2018-08" db="EMBL/GenBank/DDBJ databases">
        <title>A genome reference for cultivated species of the human gut microbiota.</title>
        <authorList>
            <person name="Zou Y."/>
            <person name="Xue W."/>
            <person name="Luo G."/>
        </authorList>
    </citation>
    <scope>NUCLEOTIDE SEQUENCE [LARGE SCALE GENOMIC DNA]</scope>
    <source>
        <strain evidence="1 2">AM36-9BH</strain>
    </source>
</reference>
<dbReference type="AlphaFoldDB" id="A0A413ZNQ7"/>
<dbReference type="Proteomes" id="UP000285305">
    <property type="component" value="Unassembled WGS sequence"/>
</dbReference>
<comment type="caution">
    <text evidence="1">The sequence shown here is derived from an EMBL/GenBank/DDBJ whole genome shotgun (WGS) entry which is preliminary data.</text>
</comment>
<dbReference type="RefSeq" id="WP_101604416.1">
    <property type="nucleotide sequence ID" value="NZ_QSHQ01000034.1"/>
</dbReference>
<accession>A0A413ZNQ7</accession>
<protein>
    <submittedName>
        <fullName evidence="1">Uncharacterized protein</fullName>
    </submittedName>
</protein>